<evidence type="ECO:0000313" key="2">
    <source>
        <dbReference type="Proteomes" id="UP001049518"/>
    </source>
</evidence>
<name>A0ABX8QLQ8_9ACTN</name>
<gene>
    <name evidence="1" type="ORF">AGRA3207_000166</name>
</gene>
<dbReference type="EMBL" id="CP059572">
    <property type="protein sequence ID" value="QXJ19604.1"/>
    <property type="molecule type" value="Genomic_DNA"/>
</dbReference>
<sequence length="86" mass="9219">MARDLKRWRTQRALAAALTPGTTPARPATATVKAANSTARTADITFHNGAMPVTCRHLAHYTPRPGDVVLLQWISAHTAVIIGAYA</sequence>
<dbReference type="RefSeq" id="WP_231332619.1">
    <property type="nucleotide sequence ID" value="NZ_CP059572.1"/>
</dbReference>
<dbReference type="Proteomes" id="UP001049518">
    <property type="component" value="Chromosome"/>
</dbReference>
<organism evidence="1 2">
    <name type="scientific">Actinomadura graeca</name>
    <dbReference type="NCBI Taxonomy" id="2750812"/>
    <lineage>
        <taxon>Bacteria</taxon>
        <taxon>Bacillati</taxon>
        <taxon>Actinomycetota</taxon>
        <taxon>Actinomycetes</taxon>
        <taxon>Streptosporangiales</taxon>
        <taxon>Thermomonosporaceae</taxon>
        <taxon>Actinomadura</taxon>
    </lineage>
</organism>
<accession>A0ABX8QLQ8</accession>
<proteinExistence type="predicted"/>
<evidence type="ECO:0000313" key="1">
    <source>
        <dbReference type="EMBL" id="QXJ19604.1"/>
    </source>
</evidence>
<reference evidence="1" key="1">
    <citation type="submission" date="2020-07" db="EMBL/GenBank/DDBJ databases">
        <authorList>
            <person name="Tarantini F.S."/>
            <person name="Hong K.W."/>
            <person name="Chan K.G."/>
        </authorList>
    </citation>
    <scope>NUCLEOTIDE SEQUENCE</scope>
    <source>
        <strain evidence="1">32-07</strain>
    </source>
</reference>
<protein>
    <submittedName>
        <fullName evidence="1">Uncharacterized protein</fullName>
    </submittedName>
</protein>
<keyword evidence="2" id="KW-1185">Reference proteome</keyword>